<dbReference type="AlphaFoldDB" id="A0A8U0NX07"/>
<sequence>MLRQVPPGWKVLKLLHLELFKHEDVGIFDDAYPMWITTIWLLGILYLKEGDPHLQGQSSFTHMAFSGVSLLSGRNTSSPVRSAFAAPVVSNLMSSADLANGPSFPSSSGQPGITTEHPPPALIDRLLLLLVLSTERPQTRQERGKANGKNSFPLFFENSFTFKRRQSETSLTRAGYENSSQVLVLVIKIFVIVLGFLSWCWIRRKKAKEHVT</sequence>
<gene>
    <name evidence="3" type="primary">LOC101679005</name>
</gene>
<keyword evidence="1" id="KW-1133">Transmembrane helix</keyword>
<evidence type="ECO:0000313" key="3">
    <source>
        <dbReference type="RefSeq" id="XP_012916251.2"/>
    </source>
</evidence>
<dbReference type="GeneID" id="101679005"/>
<evidence type="ECO:0000256" key="1">
    <source>
        <dbReference type="SAM" id="Phobius"/>
    </source>
</evidence>
<keyword evidence="1" id="KW-0812">Transmembrane</keyword>
<keyword evidence="2" id="KW-1185">Reference proteome</keyword>
<accession>A0A8U0NX07</accession>
<organism evidence="2 3">
    <name type="scientific">Mustela putorius furo</name>
    <name type="common">European domestic ferret</name>
    <name type="synonym">Mustela furo</name>
    <dbReference type="NCBI Taxonomy" id="9669"/>
    <lineage>
        <taxon>Eukaryota</taxon>
        <taxon>Metazoa</taxon>
        <taxon>Chordata</taxon>
        <taxon>Craniata</taxon>
        <taxon>Vertebrata</taxon>
        <taxon>Euteleostomi</taxon>
        <taxon>Mammalia</taxon>
        <taxon>Eutheria</taxon>
        <taxon>Laurasiatheria</taxon>
        <taxon>Carnivora</taxon>
        <taxon>Caniformia</taxon>
        <taxon>Musteloidea</taxon>
        <taxon>Mustelidae</taxon>
        <taxon>Mustelinae</taxon>
        <taxon>Mustela</taxon>
    </lineage>
</organism>
<feature type="transmembrane region" description="Helical" evidence="1">
    <location>
        <begin position="182"/>
        <end position="202"/>
    </location>
</feature>
<keyword evidence="1" id="KW-0472">Membrane</keyword>
<protein>
    <submittedName>
        <fullName evidence="3">Uncharacterized protein LOC101679005 isoform X2</fullName>
    </submittedName>
</protein>
<proteinExistence type="predicted"/>
<dbReference type="RefSeq" id="XP_012916251.2">
    <property type="nucleotide sequence ID" value="XM_013060797.2"/>
</dbReference>
<name>A0A8U0NX07_MUSPF</name>
<evidence type="ECO:0000313" key="2">
    <source>
        <dbReference type="Proteomes" id="UP000000715"/>
    </source>
</evidence>
<reference evidence="3" key="1">
    <citation type="submission" date="2025-08" db="UniProtKB">
        <authorList>
            <consortium name="RefSeq"/>
        </authorList>
    </citation>
    <scope>IDENTIFICATION</scope>
    <source>
        <tissue evidence="3">Brain</tissue>
    </source>
</reference>
<dbReference type="Proteomes" id="UP000000715">
    <property type="component" value="Unplaced"/>
</dbReference>